<dbReference type="Gene3D" id="3.30.450.40">
    <property type="match status" value="1"/>
</dbReference>
<evidence type="ECO:0000259" key="5">
    <source>
        <dbReference type="PROSITE" id="PS51078"/>
    </source>
</evidence>
<dbReference type="Proteomes" id="UP001165422">
    <property type="component" value="Unassembled WGS sequence"/>
</dbReference>
<dbReference type="Pfam" id="PF09339">
    <property type="entry name" value="HTH_IclR"/>
    <property type="match status" value="1"/>
</dbReference>
<evidence type="ECO:0000256" key="2">
    <source>
        <dbReference type="ARBA" id="ARBA00023125"/>
    </source>
</evidence>
<sequence length="256" mass="28943">MEIENDTSYVKSVIKTLTILDQFSSPGEKGIIELSENTHLPASTVQRIVNTLELKNYLMQNPKTHKYRLGIALYNISRNYSKNLEWIDGAKLYMEKLVEKHGETVNLAILQGKKIIYLTKVDSPNILRPNFKIGVEYPALCTSLGRSILAFQPPEILNKIIIPSNIERNTDKTITEPKEIRKELSKIKENGYAIEDEEFQSGLFCIGVPIIDHKGRSTAAISTTIPKYRVDLKKIPDIVQDMLDAAKNISAELTKI</sequence>
<dbReference type="RefSeq" id="WP_229981344.1">
    <property type="nucleotide sequence ID" value="NZ_JAJJPB010000008.1"/>
</dbReference>
<protein>
    <submittedName>
        <fullName evidence="6">IclR family transcriptional regulator</fullName>
    </submittedName>
</protein>
<evidence type="ECO:0000256" key="1">
    <source>
        <dbReference type="ARBA" id="ARBA00023015"/>
    </source>
</evidence>
<gene>
    <name evidence="6" type="ORF">LN736_08565</name>
</gene>
<keyword evidence="3" id="KW-0804">Transcription</keyword>
<proteinExistence type="predicted"/>
<dbReference type="PANTHER" id="PTHR30136:SF35">
    <property type="entry name" value="HTH-TYPE TRANSCRIPTIONAL REGULATOR RV1719"/>
    <property type="match status" value="1"/>
</dbReference>
<dbReference type="Gene3D" id="1.10.10.10">
    <property type="entry name" value="Winged helix-like DNA-binding domain superfamily/Winged helix DNA-binding domain"/>
    <property type="match status" value="1"/>
</dbReference>
<dbReference type="PROSITE" id="PS51077">
    <property type="entry name" value="HTH_ICLR"/>
    <property type="match status" value="1"/>
</dbReference>
<dbReference type="PANTHER" id="PTHR30136">
    <property type="entry name" value="HELIX-TURN-HELIX TRANSCRIPTIONAL REGULATOR, ICLR FAMILY"/>
    <property type="match status" value="1"/>
</dbReference>
<dbReference type="InterPro" id="IPR014757">
    <property type="entry name" value="Tscrpt_reg_IclR_C"/>
</dbReference>
<evidence type="ECO:0000256" key="3">
    <source>
        <dbReference type="ARBA" id="ARBA00023163"/>
    </source>
</evidence>
<feature type="domain" description="IclR-ED" evidence="5">
    <location>
        <begin position="72"/>
        <end position="255"/>
    </location>
</feature>
<dbReference type="InterPro" id="IPR005471">
    <property type="entry name" value="Tscrpt_reg_IclR_N"/>
</dbReference>
<comment type="caution">
    <text evidence="6">The sequence shown here is derived from an EMBL/GenBank/DDBJ whole genome shotgun (WGS) entry which is preliminary data.</text>
</comment>
<keyword evidence="7" id="KW-1185">Reference proteome</keyword>
<keyword evidence="2" id="KW-0238">DNA-binding</keyword>
<dbReference type="SUPFAM" id="SSF46785">
    <property type="entry name" value="Winged helix' DNA-binding domain"/>
    <property type="match status" value="1"/>
</dbReference>
<dbReference type="EMBL" id="JAJJPB010000008">
    <property type="protein sequence ID" value="MCC9294906.1"/>
    <property type="molecule type" value="Genomic_DNA"/>
</dbReference>
<organism evidence="6 7">
    <name type="scientific">Clostridium aromativorans</name>
    <dbReference type="NCBI Taxonomy" id="2836848"/>
    <lineage>
        <taxon>Bacteria</taxon>
        <taxon>Bacillati</taxon>
        <taxon>Bacillota</taxon>
        <taxon>Clostridia</taxon>
        <taxon>Eubacteriales</taxon>
        <taxon>Clostridiaceae</taxon>
        <taxon>Clostridium</taxon>
    </lineage>
</organism>
<keyword evidence="1" id="KW-0805">Transcription regulation</keyword>
<feature type="domain" description="HTH iclR-type" evidence="4">
    <location>
        <begin position="10"/>
        <end position="71"/>
    </location>
</feature>
<dbReference type="SMART" id="SM00346">
    <property type="entry name" value="HTH_ICLR"/>
    <property type="match status" value="1"/>
</dbReference>
<evidence type="ECO:0000313" key="7">
    <source>
        <dbReference type="Proteomes" id="UP001165422"/>
    </source>
</evidence>
<name>A0ABS8N514_9CLOT</name>
<dbReference type="Pfam" id="PF01614">
    <property type="entry name" value="IclR_C"/>
    <property type="match status" value="1"/>
</dbReference>
<dbReference type="SUPFAM" id="SSF55781">
    <property type="entry name" value="GAF domain-like"/>
    <property type="match status" value="1"/>
</dbReference>
<evidence type="ECO:0000313" key="6">
    <source>
        <dbReference type="EMBL" id="MCC9294906.1"/>
    </source>
</evidence>
<evidence type="ECO:0000259" key="4">
    <source>
        <dbReference type="PROSITE" id="PS51077"/>
    </source>
</evidence>
<dbReference type="InterPro" id="IPR036390">
    <property type="entry name" value="WH_DNA-bd_sf"/>
</dbReference>
<dbReference type="InterPro" id="IPR036388">
    <property type="entry name" value="WH-like_DNA-bd_sf"/>
</dbReference>
<dbReference type="InterPro" id="IPR050707">
    <property type="entry name" value="HTH_MetabolicPath_Reg"/>
</dbReference>
<accession>A0ABS8N514</accession>
<dbReference type="InterPro" id="IPR029016">
    <property type="entry name" value="GAF-like_dom_sf"/>
</dbReference>
<dbReference type="PROSITE" id="PS51078">
    <property type="entry name" value="ICLR_ED"/>
    <property type="match status" value="1"/>
</dbReference>
<reference evidence="6" key="1">
    <citation type="submission" date="2021-11" db="EMBL/GenBank/DDBJ databases">
        <authorList>
            <person name="Qingchun L."/>
            <person name="Dong Z."/>
            <person name="Zongwei Q."/>
            <person name="Jia Z."/>
            <person name="Duotao L."/>
        </authorList>
    </citation>
    <scope>NUCLEOTIDE SEQUENCE</scope>
    <source>
        <strain evidence="6">WLY-B-L2</strain>
    </source>
</reference>